<dbReference type="PRINTS" id="PR00254">
    <property type="entry name" value="NICOTINICR"/>
</dbReference>
<dbReference type="GO" id="GO:0022848">
    <property type="term" value="F:acetylcholine-gated monoatomic cation-selective channel activity"/>
    <property type="evidence" value="ECO:0007669"/>
    <property type="project" value="InterPro"/>
</dbReference>
<evidence type="ECO:0000256" key="9">
    <source>
        <dbReference type="ARBA" id="ARBA00023257"/>
    </source>
</evidence>
<evidence type="ECO:0000256" key="13">
    <source>
        <dbReference type="RuleBase" id="RU000687"/>
    </source>
</evidence>
<proteinExistence type="inferred from homology"/>
<keyword evidence="2 13" id="KW-0813">Transport</keyword>
<comment type="subcellular location">
    <subcellularLocation>
        <location evidence="12">Postsynaptic cell membrane</location>
        <topology evidence="12">Multi-pass membrane protein</topology>
    </subcellularLocation>
</comment>
<organism evidence="15 16">
    <name type="scientific">Stomoxys calcitrans</name>
    <name type="common">Stable fly</name>
    <name type="synonym">Conops calcitrans</name>
    <dbReference type="NCBI Taxonomy" id="35570"/>
    <lineage>
        <taxon>Eukaryota</taxon>
        <taxon>Metazoa</taxon>
        <taxon>Ecdysozoa</taxon>
        <taxon>Arthropoda</taxon>
        <taxon>Hexapoda</taxon>
        <taxon>Insecta</taxon>
        <taxon>Pterygota</taxon>
        <taxon>Neoptera</taxon>
        <taxon>Endopterygota</taxon>
        <taxon>Diptera</taxon>
        <taxon>Brachycera</taxon>
        <taxon>Muscomorpha</taxon>
        <taxon>Muscoidea</taxon>
        <taxon>Muscidae</taxon>
        <taxon>Stomoxys</taxon>
    </lineage>
</organism>
<dbReference type="GO" id="GO:0045211">
    <property type="term" value="C:postsynaptic membrane"/>
    <property type="evidence" value="ECO:0007669"/>
    <property type="project" value="UniProtKB-SubCell"/>
</dbReference>
<keyword evidence="9" id="KW-0628">Postsynaptic cell membrane</keyword>
<evidence type="ECO:0000256" key="4">
    <source>
        <dbReference type="ARBA" id="ARBA00022692"/>
    </source>
</evidence>
<keyword evidence="16" id="KW-1185">Reference proteome</keyword>
<name>A0A1I8PR10_STOCA</name>
<reference evidence="15" key="1">
    <citation type="submission" date="2020-05" db="UniProtKB">
        <authorList>
            <consortium name="EnsemblMetazoa"/>
        </authorList>
    </citation>
    <scope>IDENTIFICATION</scope>
    <source>
        <strain evidence="15">USDA</strain>
    </source>
</reference>
<dbReference type="STRING" id="35570.A0A1I8PR10"/>
<dbReference type="AlphaFoldDB" id="A0A1I8PR10"/>
<accession>A0A1I8PR10</accession>
<dbReference type="InterPro" id="IPR002394">
    <property type="entry name" value="Nicotinic_acetylcholine_rcpt"/>
</dbReference>
<dbReference type="InterPro" id="IPR036734">
    <property type="entry name" value="Neur_chan_lig-bd_sf"/>
</dbReference>
<dbReference type="VEuPathDB" id="VectorBase:SCAU010302"/>
<dbReference type="Proteomes" id="UP000095300">
    <property type="component" value="Unassembled WGS sequence"/>
</dbReference>
<evidence type="ECO:0000256" key="2">
    <source>
        <dbReference type="ARBA" id="ARBA00022448"/>
    </source>
</evidence>
<evidence type="ECO:0000313" key="16">
    <source>
        <dbReference type="Proteomes" id="UP000095300"/>
    </source>
</evidence>
<evidence type="ECO:0000256" key="1">
    <source>
        <dbReference type="ARBA" id="ARBA00009237"/>
    </source>
</evidence>
<evidence type="ECO:0000256" key="10">
    <source>
        <dbReference type="ARBA" id="ARBA00023286"/>
    </source>
</evidence>
<evidence type="ECO:0000256" key="5">
    <source>
        <dbReference type="ARBA" id="ARBA00023018"/>
    </source>
</evidence>
<dbReference type="InterPro" id="IPR018000">
    <property type="entry name" value="Neurotransmitter_ion_chnl_CS"/>
</dbReference>
<keyword evidence="6 13" id="KW-0406">Ion transport</keyword>
<keyword evidence="8" id="KW-0675">Receptor</keyword>
<dbReference type="PRINTS" id="PR00252">
    <property type="entry name" value="NRIONCHANNEL"/>
</dbReference>
<dbReference type="InterPro" id="IPR006202">
    <property type="entry name" value="Neur_chan_lig-bd"/>
</dbReference>
<evidence type="ECO:0000259" key="14">
    <source>
        <dbReference type="Pfam" id="PF02931"/>
    </source>
</evidence>
<dbReference type="PROSITE" id="PS00236">
    <property type="entry name" value="NEUROTR_ION_CHANNEL"/>
    <property type="match status" value="1"/>
</dbReference>
<dbReference type="GO" id="GO:0004888">
    <property type="term" value="F:transmembrane signaling receptor activity"/>
    <property type="evidence" value="ECO:0007669"/>
    <property type="project" value="InterPro"/>
</dbReference>
<keyword evidence="10" id="KW-1071">Ligand-gated ion channel</keyword>
<keyword evidence="3" id="KW-1003">Cell membrane</keyword>
<sequence length="231" mass="27076">MQIIDVDEKNQLLITNIWLKLEWNDMNLRWNASDYGGVRDLRIPPHRLWKPDVLMYNSADEGFDGTYATNVVVRNNGSCLYVPPGIFKSTCKIDITWFPFDDQRCEMKFGSWTYDGFQLDLQLQDEAGGDISSFITNGEWDLLGMLTNEKRFYLHFMSLFSKIDITWFPFDDQRCEMKFGSWTYDGFQLDLQLQDEAGGDISSFITNGEWDLLGMLTNEKRFYLHFMSLFS</sequence>
<dbReference type="EnsemblMetazoa" id="SCAU010302-RA">
    <property type="protein sequence ID" value="SCAU010302-PA"/>
    <property type="gene ID" value="SCAU010302"/>
</dbReference>
<evidence type="ECO:0000256" key="6">
    <source>
        <dbReference type="ARBA" id="ARBA00023065"/>
    </source>
</evidence>
<dbReference type="Pfam" id="PF02931">
    <property type="entry name" value="Neur_chan_LBD"/>
    <property type="match status" value="2"/>
</dbReference>
<evidence type="ECO:0000256" key="3">
    <source>
        <dbReference type="ARBA" id="ARBA00022475"/>
    </source>
</evidence>
<keyword evidence="4" id="KW-0812">Transmembrane</keyword>
<evidence type="ECO:0000256" key="12">
    <source>
        <dbReference type="ARBA" id="ARBA00034104"/>
    </source>
</evidence>
<keyword evidence="5" id="KW-0770">Synapse</keyword>
<protein>
    <recommendedName>
        <fullName evidence="14">Neurotransmitter-gated ion-channel ligand-binding domain-containing protein</fullName>
    </recommendedName>
</protein>
<evidence type="ECO:0000256" key="7">
    <source>
        <dbReference type="ARBA" id="ARBA00023136"/>
    </source>
</evidence>
<dbReference type="PANTHER" id="PTHR18945">
    <property type="entry name" value="NEUROTRANSMITTER GATED ION CHANNEL"/>
    <property type="match status" value="1"/>
</dbReference>
<evidence type="ECO:0000256" key="11">
    <source>
        <dbReference type="ARBA" id="ARBA00023303"/>
    </source>
</evidence>
<feature type="domain" description="Neurotransmitter-gated ion-channel ligand-binding" evidence="14">
    <location>
        <begin position="2"/>
        <end position="148"/>
    </location>
</feature>
<evidence type="ECO:0000313" key="15">
    <source>
        <dbReference type="EnsemblMetazoa" id="SCAU010302-PA"/>
    </source>
</evidence>
<dbReference type="FunFam" id="2.70.170.10:FF:000016">
    <property type="entry name" value="Nicotinic acetylcholine receptor subunit"/>
    <property type="match status" value="1"/>
</dbReference>
<dbReference type="InterPro" id="IPR006201">
    <property type="entry name" value="Neur_channel"/>
</dbReference>
<dbReference type="Gene3D" id="2.70.170.10">
    <property type="entry name" value="Neurotransmitter-gated ion-channel ligand-binding domain"/>
    <property type="match status" value="2"/>
</dbReference>
<keyword evidence="11 13" id="KW-0407">Ion channel</keyword>
<keyword evidence="7" id="KW-0472">Membrane</keyword>
<dbReference type="SUPFAM" id="SSF63712">
    <property type="entry name" value="Nicotinic receptor ligand binding domain-like"/>
    <property type="match status" value="2"/>
</dbReference>
<comment type="similarity">
    <text evidence="1">Belongs to the ligand-gated ion channel (TC 1.A.9) family. Acetylcholine receptor (TC 1.A.9.1) subfamily.</text>
</comment>
<dbReference type="CDD" id="cd18997">
    <property type="entry name" value="LGIC_ECD_nAChR"/>
    <property type="match status" value="1"/>
</dbReference>
<feature type="domain" description="Neurotransmitter-gated ion-channel ligand-binding" evidence="14">
    <location>
        <begin position="160"/>
        <end position="217"/>
    </location>
</feature>
<evidence type="ECO:0000256" key="8">
    <source>
        <dbReference type="ARBA" id="ARBA00023170"/>
    </source>
</evidence>